<comment type="caution">
    <text evidence="1">The sequence shown here is derived from an EMBL/GenBank/DDBJ whole genome shotgun (WGS) entry which is preliminary data.</text>
</comment>
<organism evidence="1 2">
    <name type="scientific">Eleutherodactylus coqui</name>
    <name type="common">Puerto Rican coqui</name>
    <dbReference type="NCBI Taxonomy" id="57060"/>
    <lineage>
        <taxon>Eukaryota</taxon>
        <taxon>Metazoa</taxon>
        <taxon>Chordata</taxon>
        <taxon>Craniata</taxon>
        <taxon>Vertebrata</taxon>
        <taxon>Euteleostomi</taxon>
        <taxon>Amphibia</taxon>
        <taxon>Batrachia</taxon>
        <taxon>Anura</taxon>
        <taxon>Neobatrachia</taxon>
        <taxon>Hyloidea</taxon>
        <taxon>Eleutherodactylidae</taxon>
        <taxon>Eleutherodactylinae</taxon>
        <taxon>Eleutherodactylus</taxon>
        <taxon>Eleutherodactylus</taxon>
    </lineage>
</organism>
<evidence type="ECO:0000313" key="2">
    <source>
        <dbReference type="Proteomes" id="UP000770717"/>
    </source>
</evidence>
<evidence type="ECO:0000313" key="1">
    <source>
        <dbReference type="EMBL" id="KAG9484508.1"/>
    </source>
</evidence>
<protein>
    <submittedName>
        <fullName evidence="1">Uncharacterized protein</fullName>
    </submittedName>
</protein>
<dbReference type="Proteomes" id="UP000770717">
    <property type="component" value="Unassembled WGS sequence"/>
</dbReference>
<reference evidence="1" key="1">
    <citation type="thesis" date="2020" institute="ProQuest LLC" country="789 East Eisenhower Parkway, Ann Arbor, MI, USA">
        <title>Comparative Genomics and Chromosome Evolution.</title>
        <authorList>
            <person name="Mudd A.B."/>
        </authorList>
    </citation>
    <scope>NUCLEOTIDE SEQUENCE</scope>
    <source>
        <strain evidence="1">HN-11 Male</strain>
        <tissue evidence="1">Kidney and liver</tissue>
    </source>
</reference>
<dbReference type="EMBL" id="WNTK01000005">
    <property type="protein sequence ID" value="KAG9484508.1"/>
    <property type="molecule type" value="Genomic_DNA"/>
</dbReference>
<gene>
    <name evidence="1" type="ORF">GDO78_010079</name>
</gene>
<dbReference type="AlphaFoldDB" id="A0A8J6F9X5"/>
<keyword evidence="2" id="KW-1185">Reference proteome</keyword>
<name>A0A8J6F9X5_ELECQ</name>
<proteinExistence type="predicted"/>
<accession>A0A8J6F9X5</accession>
<sequence length="80" mass="9148">MAIGVVLGAPPWVCQRSSLFHHVFLCILRLQSFQPTGNTHLGIFKVLHIHVSFLYNKADLLYPLLFSDRICSLYSSYTDH</sequence>